<feature type="compositionally biased region" description="Polar residues" evidence="6">
    <location>
        <begin position="1"/>
        <end position="49"/>
    </location>
</feature>
<evidence type="ECO:0000256" key="7">
    <source>
        <dbReference type="SAM" id="Phobius"/>
    </source>
</evidence>
<keyword evidence="8" id="KW-0328">Glycosyltransferase</keyword>
<keyword evidence="7" id="KW-1133">Transmembrane helix</keyword>
<evidence type="ECO:0000256" key="2">
    <source>
        <dbReference type="ARBA" id="ARBA00022679"/>
    </source>
</evidence>
<feature type="compositionally biased region" description="Polar residues" evidence="6">
    <location>
        <begin position="212"/>
        <end position="222"/>
    </location>
</feature>
<gene>
    <name evidence="8" type="ORF">KFL_004970030</name>
</gene>
<evidence type="ECO:0000256" key="3">
    <source>
        <dbReference type="ARBA" id="ARBA00023253"/>
    </source>
</evidence>
<feature type="compositionally biased region" description="Pro residues" evidence="6">
    <location>
        <begin position="94"/>
        <end position="103"/>
    </location>
</feature>
<dbReference type="AlphaFoldDB" id="A0A1Y1IKB3"/>
<comment type="similarity">
    <text evidence="1">Belongs to the glycosyltransferase GT106 family.</text>
</comment>
<evidence type="ECO:0000256" key="4">
    <source>
        <dbReference type="ARBA" id="ARBA00023277"/>
    </source>
</evidence>
<feature type="region of interest" description="Disordered" evidence="6">
    <location>
        <begin position="679"/>
        <end position="711"/>
    </location>
</feature>
<feature type="region of interest" description="Disordered" evidence="6">
    <location>
        <begin position="822"/>
        <end position="849"/>
    </location>
</feature>
<dbReference type="PANTHER" id="PTHR31933">
    <property type="entry name" value="O-FUCOSYLTRANSFERASE 2-RELATED"/>
    <property type="match status" value="1"/>
</dbReference>
<proteinExistence type="inferred from homology"/>
<dbReference type="InterPro" id="IPR052272">
    <property type="entry name" value="GT106_glycosyltransferase"/>
</dbReference>
<dbReference type="EMBL" id="DF237446">
    <property type="protein sequence ID" value="GAQ89206.1"/>
    <property type="molecule type" value="Genomic_DNA"/>
</dbReference>
<feature type="region of interest" description="Disordered" evidence="6">
    <location>
        <begin position="1"/>
        <end position="306"/>
    </location>
</feature>
<evidence type="ECO:0000313" key="9">
    <source>
        <dbReference type="Proteomes" id="UP000054558"/>
    </source>
</evidence>
<dbReference type="Pfam" id="PF10250">
    <property type="entry name" value="O-FucT"/>
    <property type="match status" value="2"/>
</dbReference>
<keyword evidence="7" id="KW-0812">Transmembrane</keyword>
<dbReference type="InterPro" id="IPR019378">
    <property type="entry name" value="GDP-Fuc_O-FucTrfase"/>
</dbReference>
<feature type="region of interest" description="Disordered" evidence="6">
    <location>
        <begin position="747"/>
        <end position="793"/>
    </location>
</feature>
<keyword evidence="3" id="KW-0294">Fucose metabolism</keyword>
<dbReference type="GO" id="GO:0006004">
    <property type="term" value="P:fucose metabolic process"/>
    <property type="evidence" value="ECO:0007669"/>
    <property type="project" value="UniProtKB-KW"/>
</dbReference>
<evidence type="ECO:0000256" key="5">
    <source>
        <dbReference type="ARBA" id="ARBA00030350"/>
    </source>
</evidence>
<dbReference type="Proteomes" id="UP000054558">
    <property type="component" value="Unassembled WGS sequence"/>
</dbReference>
<feature type="compositionally biased region" description="Polar residues" evidence="6">
    <location>
        <begin position="165"/>
        <end position="179"/>
    </location>
</feature>
<dbReference type="GO" id="GO:0016757">
    <property type="term" value="F:glycosyltransferase activity"/>
    <property type="evidence" value="ECO:0007669"/>
    <property type="project" value="UniProtKB-KW"/>
</dbReference>
<protein>
    <recommendedName>
        <fullName evidence="5">O-fucosyltransferase family protein</fullName>
    </recommendedName>
</protein>
<organism evidence="8 9">
    <name type="scientific">Klebsormidium nitens</name>
    <name type="common">Green alga</name>
    <name type="synonym">Ulothrix nitens</name>
    <dbReference type="NCBI Taxonomy" id="105231"/>
    <lineage>
        <taxon>Eukaryota</taxon>
        <taxon>Viridiplantae</taxon>
        <taxon>Streptophyta</taxon>
        <taxon>Klebsormidiophyceae</taxon>
        <taxon>Klebsormidiales</taxon>
        <taxon>Klebsormidiaceae</taxon>
        <taxon>Klebsormidium</taxon>
    </lineage>
</organism>
<feature type="compositionally biased region" description="Low complexity" evidence="6">
    <location>
        <begin position="192"/>
        <end position="211"/>
    </location>
</feature>
<keyword evidence="9" id="KW-1185">Reference proteome</keyword>
<keyword evidence="4" id="KW-0119">Carbohydrate metabolism</keyword>
<feature type="compositionally biased region" description="Basic and acidic residues" evidence="6">
    <location>
        <begin position="824"/>
        <end position="834"/>
    </location>
</feature>
<accession>A0A1Y1IKB3</accession>
<sequence>MTSAANNPPSVLNSRTGGQTLNHPQDTARTPELNPQRTLSFSPHVTTQRFAPGLPPPPTLSIPAFPSNPDGVTPPHRTPLRSASPFGSDTPNLRKPPLPPQTPPLRQNSGGQLSGTRDSVRTLSFEIVPEEKELEEAGDEGIASRGRRHSWDPSMTNPPRRLHPSPQSRTRRSSFSESPPSGGAATPGATTPLRRAASAAPSLSPILRSAANSSSPSGTPDSQYVPASRLKSRKNSWSENDFRAATEDISPEEGGRRSSFPSPNRLLRGGSAESMLKVKLTPPGVRSNWPKTPGSHTLDFSDGADFSPKTTEARKVASAGKLRKGRWRLTTVLGLFAVLLMLTSLLTHFWAVTKVGPQLETMAANLREGFGGVSNDPPVQCVRNSEGGSLACYVPAEEKQLQRDRRVQKRTRARLMYERLLAMAAHSLAELEWKPDAHGPWAETPANGTWEICADQRGRNWVPPPLEGESNGYLLVSVEGGINQQRVAVCNAVALARHLNLTLVLPEFIPQNGVADGSQFEDIFSADHFKEYLRPDVRIVDRLPSELSELNLANTGSVFDDSDFPREAPLRLYEETLLPVLRTNRVVHLRQFVNRLAFDPIPPEIQKLRCRVNFHALRFQPRIQAMGRLLIDRMRSSSSEYNSYRSRKTSQADSSESVTSNELVGVAFGAEKRPRRRVLQTEEGVKRLGAQMAGRTTSLERDDQQESLVEDPEVDRNNGIIGLLEGAVESRGKGQLKSGVAVEGTWGGGNALETTSGANVEESSGTESVWNTGSRGRPVESRDEEVLVGTRGGGKRRLLAEDVGADDDISHLPEAVQRYMRNQRLRDERKRKQQEQSARAGARPGRELGKDETLTVLERDEGMEVVHVETALVLGDDTKGLAERTRVAPAVGEEITVADPEKPGRRAGSGKPGERLGVSVDVERSRYEEEERWPVRFVALHANFPAKLAAFSMCDFGGGEEERKELRRLREAQFEALARWERNGKAPDPKTQRKTGQCPLTPEEAVLMLAALGVKRRTRIYLTTAEVWGGADRLVPLRGLYPYFVTKEQLASPEELAPFTGSRAKLAALDFIVASAADLFAMTDPGSQLSSLVTGMRMFHGRGKLPTLRPDKRQLAAALADHKDVEWHVFANKVGDSVRGSLGQTARKDGQSIYRHSRSPACMQFHPASPPVSPEPVIEERAKVRTGSPEDPLIDPGQEIERIEDEVMLAVELHARNSTLSNGTSSFEAFEVLQKAVEPIPTSQSAGEVLERD</sequence>
<dbReference type="STRING" id="105231.A0A1Y1IKB3"/>
<feature type="compositionally biased region" description="Polar residues" evidence="6">
    <location>
        <begin position="752"/>
        <end position="774"/>
    </location>
</feature>
<evidence type="ECO:0000256" key="1">
    <source>
        <dbReference type="ARBA" id="ARBA00007737"/>
    </source>
</evidence>
<keyword evidence="2 8" id="KW-0808">Transferase</keyword>
<dbReference type="PANTHER" id="PTHR31933:SF9">
    <property type="entry name" value="O-FUCOSYLTRANSFERASE 2"/>
    <property type="match status" value="1"/>
</dbReference>
<evidence type="ECO:0000256" key="6">
    <source>
        <dbReference type="SAM" id="MobiDB-lite"/>
    </source>
</evidence>
<feature type="transmembrane region" description="Helical" evidence="7">
    <location>
        <begin position="329"/>
        <end position="351"/>
    </location>
</feature>
<name>A0A1Y1IKB3_KLENI</name>
<reference evidence="8 9" key="1">
    <citation type="journal article" date="2014" name="Nat. Commun.">
        <title>Klebsormidium flaccidum genome reveals primary factors for plant terrestrial adaptation.</title>
        <authorList>
            <person name="Hori K."/>
            <person name="Maruyama F."/>
            <person name="Fujisawa T."/>
            <person name="Togashi T."/>
            <person name="Yamamoto N."/>
            <person name="Seo M."/>
            <person name="Sato S."/>
            <person name="Yamada T."/>
            <person name="Mori H."/>
            <person name="Tajima N."/>
            <person name="Moriyama T."/>
            <person name="Ikeuchi M."/>
            <person name="Watanabe M."/>
            <person name="Wada H."/>
            <person name="Kobayashi K."/>
            <person name="Saito M."/>
            <person name="Masuda T."/>
            <person name="Sasaki-Sekimoto Y."/>
            <person name="Mashiguchi K."/>
            <person name="Awai K."/>
            <person name="Shimojima M."/>
            <person name="Masuda S."/>
            <person name="Iwai M."/>
            <person name="Nobusawa T."/>
            <person name="Narise T."/>
            <person name="Kondo S."/>
            <person name="Saito H."/>
            <person name="Sato R."/>
            <person name="Murakawa M."/>
            <person name="Ihara Y."/>
            <person name="Oshima-Yamada Y."/>
            <person name="Ohtaka K."/>
            <person name="Satoh M."/>
            <person name="Sonobe K."/>
            <person name="Ishii M."/>
            <person name="Ohtani R."/>
            <person name="Kanamori-Sato M."/>
            <person name="Honoki R."/>
            <person name="Miyazaki D."/>
            <person name="Mochizuki H."/>
            <person name="Umetsu J."/>
            <person name="Higashi K."/>
            <person name="Shibata D."/>
            <person name="Kamiya Y."/>
            <person name="Sato N."/>
            <person name="Nakamura Y."/>
            <person name="Tabata S."/>
            <person name="Ida S."/>
            <person name="Kurokawa K."/>
            <person name="Ohta H."/>
        </authorList>
    </citation>
    <scope>NUCLEOTIDE SEQUENCE [LARGE SCALE GENOMIC DNA]</scope>
    <source>
        <strain evidence="8 9">NIES-2285</strain>
    </source>
</reference>
<evidence type="ECO:0000313" key="8">
    <source>
        <dbReference type="EMBL" id="GAQ89206.1"/>
    </source>
</evidence>
<keyword evidence="7" id="KW-0472">Membrane</keyword>